<sequence>MLLIFVVLFASVTAKYFLRIDPSRQTPASRERRMQSALCTKRCHNLKCQTTNVEEKRYHDDACVKCYSECVEERFSVQEKCTGEERYPLRCCNIRHVVYTGNSTYAIDVGITFAPTITASNHSLAVEYRFTMISWRPLGINIVNEGHPFRIYGLKKGSNYQFRIWYIWNEEILCGMPFVTKWIEPERSLIASVSAGFFFEDMRFSISPSGELSSVWNIANSAMQMIVGEHLRYYEVNCRAISGHHSPHCDFEQIHFYLHKGSSSTSFMLPPIAGPCLYQIQLSAVFRNCPTKIFSKTITYAAPSSVDGRSN</sequence>
<keyword evidence="2" id="KW-1185">Reference proteome</keyword>
<gene>
    <name evidence="1" type="ORF">Tcan_10799</name>
</gene>
<protein>
    <submittedName>
        <fullName evidence="1">Uncharacterized protein</fullName>
    </submittedName>
</protein>
<dbReference type="EMBL" id="JPKZ01002986">
    <property type="protein sequence ID" value="KHN73939.1"/>
    <property type="molecule type" value="Genomic_DNA"/>
</dbReference>
<evidence type="ECO:0000313" key="1">
    <source>
        <dbReference type="EMBL" id="KHN73939.1"/>
    </source>
</evidence>
<name>A0A0B2UXI3_TOXCA</name>
<organism evidence="1 2">
    <name type="scientific">Toxocara canis</name>
    <name type="common">Canine roundworm</name>
    <dbReference type="NCBI Taxonomy" id="6265"/>
    <lineage>
        <taxon>Eukaryota</taxon>
        <taxon>Metazoa</taxon>
        <taxon>Ecdysozoa</taxon>
        <taxon>Nematoda</taxon>
        <taxon>Chromadorea</taxon>
        <taxon>Rhabditida</taxon>
        <taxon>Spirurina</taxon>
        <taxon>Ascaridomorpha</taxon>
        <taxon>Ascaridoidea</taxon>
        <taxon>Toxocaridae</taxon>
        <taxon>Toxocara</taxon>
    </lineage>
</organism>
<reference evidence="1 2" key="1">
    <citation type="submission" date="2014-11" db="EMBL/GenBank/DDBJ databases">
        <title>Genetic blueprint of the zoonotic pathogen Toxocara canis.</title>
        <authorList>
            <person name="Zhu X.-Q."/>
            <person name="Korhonen P.K."/>
            <person name="Cai H."/>
            <person name="Young N.D."/>
            <person name="Nejsum P."/>
            <person name="von Samson-Himmelstjerna G."/>
            <person name="Boag P.R."/>
            <person name="Tan P."/>
            <person name="Li Q."/>
            <person name="Min J."/>
            <person name="Yang Y."/>
            <person name="Wang X."/>
            <person name="Fang X."/>
            <person name="Hall R.S."/>
            <person name="Hofmann A."/>
            <person name="Sternberg P.W."/>
            <person name="Jex A.R."/>
            <person name="Gasser R.B."/>
        </authorList>
    </citation>
    <scope>NUCLEOTIDE SEQUENCE [LARGE SCALE GENOMIC DNA]</scope>
    <source>
        <strain evidence="1">PN_DK_2014</strain>
    </source>
</reference>
<evidence type="ECO:0000313" key="2">
    <source>
        <dbReference type="Proteomes" id="UP000031036"/>
    </source>
</evidence>
<dbReference type="Proteomes" id="UP000031036">
    <property type="component" value="Unassembled WGS sequence"/>
</dbReference>
<accession>A0A0B2UXI3</accession>
<comment type="caution">
    <text evidence="1">The sequence shown here is derived from an EMBL/GenBank/DDBJ whole genome shotgun (WGS) entry which is preliminary data.</text>
</comment>
<dbReference type="AlphaFoldDB" id="A0A0B2UXI3"/>
<proteinExistence type="predicted"/>